<evidence type="ECO:0000313" key="3">
    <source>
        <dbReference type="Proteomes" id="UP000270291"/>
    </source>
</evidence>
<feature type="signal peptide" evidence="1">
    <location>
        <begin position="1"/>
        <end position="21"/>
    </location>
</feature>
<evidence type="ECO:0000256" key="1">
    <source>
        <dbReference type="SAM" id="SignalP"/>
    </source>
</evidence>
<evidence type="ECO:0000313" key="2">
    <source>
        <dbReference type="EMBL" id="RSK42861.1"/>
    </source>
</evidence>
<protein>
    <recommendedName>
        <fullName evidence="4">Lipoprotein</fullName>
    </recommendedName>
</protein>
<feature type="chain" id="PRO_5018712328" description="Lipoprotein" evidence="1">
    <location>
        <begin position="22"/>
        <end position="265"/>
    </location>
</feature>
<gene>
    <name evidence="2" type="ORF">EI293_13765</name>
</gene>
<evidence type="ECO:0008006" key="4">
    <source>
        <dbReference type="Google" id="ProtNLM"/>
    </source>
</evidence>
<dbReference type="OrthoDB" id="8585774at2"/>
<sequence length="265" mass="29392">MMRTILWLAALSLVVACSEQRSPTETTTAPAGPATAVVPTDADSVVSVQNLPLNQLPAGVPRQPGRVLELKQWTDKNGLNLLVLTRTPVRDDPPQPDGPEEAQSVDMYARQYVQRTGQRQWQELWHLQDGVAGCPFDLGLGPVPGATAVTDLDDDGLTETTLLYALTCTSDVSPATLKLIMHEGAAKYALRGYTVVQYDSIPAAERRPVNTCCLDTISAARLDEHYELLGGRYENEQDFRRAPAAFLRFARQEWRRWSVQEFEQL</sequence>
<dbReference type="Proteomes" id="UP000270291">
    <property type="component" value="Unassembled WGS sequence"/>
</dbReference>
<reference evidence="2 3" key="1">
    <citation type="submission" date="2018-12" db="EMBL/GenBank/DDBJ databases">
        <authorList>
            <person name="Feng G."/>
            <person name="Zhu H."/>
        </authorList>
    </citation>
    <scope>NUCLEOTIDE SEQUENCE [LARGE SCALE GENOMIC DNA]</scope>
    <source>
        <strain evidence="2 3">LMG 26000</strain>
    </source>
</reference>
<dbReference type="AlphaFoldDB" id="A0A3R9MKW0"/>
<dbReference type="InterPro" id="IPR058148">
    <property type="entry name" value="M949_RS01915-like_dom"/>
</dbReference>
<dbReference type="NCBIfam" id="NF046077">
    <property type="entry name" value="LPS_M949_RS01915"/>
    <property type="match status" value="1"/>
</dbReference>
<name>A0A3R9MKW0_9BACT</name>
<proteinExistence type="predicted"/>
<organism evidence="2 3">
    <name type="scientific">Hymenobacter perfusus</name>
    <dbReference type="NCBI Taxonomy" id="1236770"/>
    <lineage>
        <taxon>Bacteria</taxon>
        <taxon>Pseudomonadati</taxon>
        <taxon>Bacteroidota</taxon>
        <taxon>Cytophagia</taxon>
        <taxon>Cytophagales</taxon>
        <taxon>Hymenobacteraceae</taxon>
        <taxon>Hymenobacter</taxon>
    </lineage>
</organism>
<dbReference type="EMBL" id="RWIU01000004">
    <property type="protein sequence ID" value="RSK42861.1"/>
    <property type="molecule type" value="Genomic_DNA"/>
</dbReference>
<dbReference type="PROSITE" id="PS51257">
    <property type="entry name" value="PROKAR_LIPOPROTEIN"/>
    <property type="match status" value="1"/>
</dbReference>
<comment type="caution">
    <text evidence="2">The sequence shown here is derived from an EMBL/GenBank/DDBJ whole genome shotgun (WGS) entry which is preliminary data.</text>
</comment>
<keyword evidence="3" id="KW-1185">Reference proteome</keyword>
<accession>A0A3R9MKW0</accession>
<keyword evidence="1" id="KW-0732">Signal</keyword>